<evidence type="ECO:0000313" key="3">
    <source>
        <dbReference type="EMBL" id="PNX97932.1"/>
    </source>
</evidence>
<comment type="caution">
    <text evidence="3">The sequence shown here is derived from an EMBL/GenBank/DDBJ whole genome shotgun (WGS) entry which is preliminary data.</text>
</comment>
<protein>
    <submittedName>
        <fullName evidence="3">Uncharacterized protein</fullName>
    </submittedName>
</protein>
<proteinExistence type="predicted"/>
<reference evidence="3 4" key="2">
    <citation type="journal article" date="2017" name="Front. Plant Sci.">
        <title>Gene Classification and Mining of Molecular Markers Useful in Red Clover (Trifolium pratense) Breeding.</title>
        <authorList>
            <person name="Istvanek J."/>
            <person name="Dluhosova J."/>
            <person name="Dluhos P."/>
            <person name="Patkova L."/>
            <person name="Nedelnik J."/>
            <person name="Repkova J."/>
        </authorList>
    </citation>
    <scope>NUCLEOTIDE SEQUENCE [LARGE SCALE GENOMIC DNA]</scope>
    <source>
        <strain evidence="4">cv. Tatra</strain>
        <tissue evidence="3">Young leaves</tissue>
    </source>
</reference>
<keyword evidence="2" id="KW-0472">Membrane</keyword>
<keyword evidence="2" id="KW-1133">Transmembrane helix</keyword>
<evidence type="ECO:0000256" key="2">
    <source>
        <dbReference type="SAM" id="Phobius"/>
    </source>
</evidence>
<feature type="transmembrane region" description="Helical" evidence="2">
    <location>
        <begin position="51"/>
        <end position="73"/>
    </location>
</feature>
<accession>A0A2K3N4I2</accession>
<feature type="compositionally biased region" description="Basic and acidic residues" evidence="1">
    <location>
        <begin position="87"/>
        <end position="98"/>
    </location>
</feature>
<evidence type="ECO:0000313" key="4">
    <source>
        <dbReference type="Proteomes" id="UP000236291"/>
    </source>
</evidence>
<evidence type="ECO:0000256" key="1">
    <source>
        <dbReference type="SAM" id="MobiDB-lite"/>
    </source>
</evidence>
<gene>
    <name evidence="3" type="ORF">L195_g021171</name>
</gene>
<keyword evidence="2" id="KW-0812">Transmembrane</keyword>
<dbReference type="Proteomes" id="UP000236291">
    <property type="component" value="Unassembled WGS sequence"/>
</dbReference>
<reference evidence="3 4" key="1">
    <citation type="journal article" date="2014" name="Am. J. Bot.">
        <title>Genome assembly and annotation for red clover (Trifolium pratense; Fabaceae).</title>
        <authorList>
            <person name="Istvanek J."/>
            <person name="Jaros M."/>
            <person name="Krenek A."/>
            <person name="Repkova J."/>
        </authorList>
    </citation>
    <scope>NUCLEOTIDE SEQUENCE [LARGE SCALE GENOMIC DNA]</scope>
    <source>
        <strain evidence="4">cv. Tatra</strain>
        <tissue evidence="3">Young leaves</tissue>
    </source>
</reference>
<name>A0A2K3N4I2_TRIPR</name>
<dbReference type="EMBL" id="ASHM01016100">
    <property type="protein sequence ID" value="PNX97932.1"/>
    <property type="molecule type" value="Genomic_DNA"/>
</dbReference>
<sequence length="98" mass="10762">MSQERVPTEPDGGDKLVARSGGEKWCLWKATAMVVVQSTVSDSKTSKMANWYILILMVGHMSPTTMMAVSVTAPRPNHRVTWTPNNKSDENRVSLDGG</sequence>
<organism evidence="3 4">
    <name type="scientific">Trifolium pratense</name>
    <name type="common">Red clover</name>
    <dbReference type="NCBI Taxonomy" id="57577"/>
    <lineage>
        <taxon>Eukaryota</taxon>
        <taxon>Viridiplantae</taxon>
        <taxon>Streptophyta</taxon>
        <taxon>Embryophyta</taxon>
        <taxon>Tracheophyta</taxon>
        <taxon>Spermatophyta</taxon>
        <taxon>Magnoliopsida</taxon>
        <taxon>eudicotyledons</taxon>
        <taxon>Gunneridae</taxon>
        <taxon>Pentapetalae</taxon>
        <taxon>rosids</taxon>
        <taxon>fabids</taxon>
        <taxon>Fabales</taxon>
        <taxon>Fabaceae</taxon>
        <taxon>Papilionoideae</taxon>
        <taxon>50 kb inversion clade</taxon>
        <taxon>NPAAA clade</taxon>
        <taxon>Hologalegina</taxon>
        <taxon>IRL clade</taxon>
        <taxon>Trifolieae</taxon>
        <taxon>Trifolium</taxon>
    </lineage>
</organism>
<feature type="region of interest" description="Disordered" evidence="1">
    <location>
        <begin position="78"/>
        <end position="98"/>
    </location>
</feature>
<dbReference type="AlphaFoldDB" id="A0A2K3N4I2"/>